<name>A0A6H5H724_9HEMI</name>
<dbReference type="Proteomes" id="UP000479000">
    <property type="component" value="Unassembled WGS sequence"/>
</dbReference>
<organism evidence="2 4">
    <name type="scientific">Nesidiocoris tenuis</name>
    <dbReference type="NCBI Taxonomy" id="355587"/>
    <lineage>
        <taxon>Eukaryota</taxon>
        <taxon>Metazoa</taxon>
        <taxon>Ecdysozoa</taxon>
        <taxon>Arthropoda</taxon>
        <taxon>Hexapoda</taxon>
        <taxon>Insecta</taxon>
        <taxon>Pterygota</taxon>
        <taxon>Neoptera</taxon>
        <taxon>Paraneoptera</taxon>
        <taxon>Hemiptera</taxon>
        <taxon>Heteroptera</taxon>
        <taxon>Panheteroptera</taxon>
        <taxon>Cimicomorpha</taxon>
        <taxon>Miridae</taxon>
        <taxon>Dicyphina</taxon>
        <taxon>Nesidiocoris</taxon>
    </lineage>
</organism>
<feature type="compositionally biased region" description="Basic and acidic residues" evidence="1">
    <location>
        <begin position="15"/>
        <end position="28"/>
    </location>
</feature>
<dbReference type="EMBL" id="CADCXU010021802">
    <property type="protein sequence ID" value="CAB0009428.1"/>
    <property type="molecule type" value="Genomic_DNA"/>
</dbReference>
<reference evidence="2 4" key="1">
    <citation type="submission" date="2020-02" db="EMBL/GenBank/DDBJ databases">
        <authorList>
            <person name="Ferguson B K."/>
        </authorList>
    </citation>
    <scope>NUCLEOTIDE SEQUENCE [LARGE SCALE GENOMIC DNA]</scope>
</reference>
<evidence type="ECO:0000256" key="1">
    <source>
        <dbReference type="SAM" id="MobiDB-lite"/>
    </source>
</evidence>
<evidence type="ECO:0000313" key="2">
    <source>
        <dbReference type="EMBL" id="CAB0009428.1"/>
    </source>
</evidence>
<sequence length="163" mass="18502">MFRGAKLVDACRKTKTNEKRAHEGETIRSQRRLSCGNETASGRNEIATDIFPFQEPADPSEAQRKEDPQEIIELESPPQQMSPICGASVADLPSRNRQNCETVEFGREVKAKPVEKHPMQPSACDGKCPLYGHIVALYGIYIIKVNRHLQKRIEEHFIRTFEP</sequence>
<keyword evidence="4" id="KW-1185">Reference proteome</keyword>
<accession>A0A6H5H724</accession>
<feature type="region of interest" description="Disordered" evidence="1">
    <location>
        <begin position="15"/>
        <end position="84"/>
    </location>
</feature>
<dbReference type="EMBL" id="CADCXU010021813">
    <property type="protein sequence ID" value="CAB0009456.1"/>
    <property type="molecule type" value="Genomic_DNA"/>
</dbReference>
<gene>
    <name evidence="2" type="ORF">NTEN_LOCUS14576</name>
    <name evidence="3" type="ORF">NTEN_LOCUS14598</name>
</gene>
<evidence type="ECO:0000313" key="4">
    <source>
        <dbReference type="Proteomes" id="UP000479000"/>
    </source>
</evidence>
<evidence type="ECO:0000313" key="3">
    <source>
        <dbReference type="EMBL" id="CAB0009456.1"/>
    </source>
</evidence>
<protein>
    <submittedName>
        <fullName evidence="2">Uncharacterized protein</fullName>
    </submittedName>
</protein>
<proteinExistence type="predicted"/>
<dbReference type="AlphaFoldDB" id="A0A6H5H724"/>